<keyword evidence="2" id="KW-1185">Reference proteome</keyword>
<gene>
    <name evidence="1" type="ORF">PVAP13_4KG156210</name>
</gene>
<comment type="caution">
    <text evidence="1">The sequence shown here is derived from an EMBL/GenBank/DDBJ whole genome shotgun (WGS) entry which is preliminary data.</text>
</comment>
<evidence type="ECO:0000313" key="1">
    <source>
        <dbReference type="EMBL" id="KAG2611786.1"/>
    </source>
</evidence>
<reference evidence="1" key="1">
    <citation type="submission" date="2020-05" db="EMBL/GenBank/DDBJ databases">
        <title>WGS assembly of Panicum virgatum.</title>
        <authorList>
            <person name="Lovell J.T."/>
            <person name="Jenkins J."/>
            <person name="Shu S."/>
            <person name="Juenger T.E."/>
            <person name="Schmutz J."/>
        </authorList>
    </citation>
    <scope>NUCLEOTIDE SEQUENCE</scope>
    <source>
        <strain evidence="1">AP13</strain>
    </source>
</reference>
<dbReference type="Proteomes" id="UP000823388">
    <property type="component" value="Chromosome 4K"/>
</dbReference>
<dbReference type="AlphaFoldDB" id="A0A8T0TSI3"/>
<organism evidence="1 2">
    <name type="scientific">Panicum virgatum</name>
    <name type="common">Blackwell switchgrass</name>
    <dbReference type="NCBI Taxonomy" id="38727"/>
    <lineage>
        <taxon>Eukaryota</taxon>
        <taxon>Viridiplantae</taxon>
        <taxon>Streptophyta</taxon>
        <taxon>Embryophyta</taxon>
        <taxon>Tracheophyta</taxon>
        <taxon>Spermatophyta</taxon>
        <taxon>Magnoliopsida</taxon>
        <taxon>Liliopsida</taxon>
        <taxon>Poales</taxon>
        <taxon>Poaceae</taxon>
        <taxon>PACMAD clade</taxon>
        <taxon>Panicoideae</taxon>
        <taxon>Panicodae</taxon>
        <taxon>Paniceae</taxon>
        <taxon>Panicinae</taxon>
        <taxon>Panicum</taxon>
        <taxon>Panicum sect. Hiantes</taxon>
    </lineage>
</organism>
<proteinExistence type="predicted"/>
<protein>
    <submittedName>
        <fullName evidence="1">Uncharacterized protein</fullName>
    </submittedName>
</protein>
<name>A0A8T0TSI3_PANVG</name>
<accession>A0A8T0TSI3</accession>
<evidence type="ECO:0000313" key="2">
    <source>
        <dbReference type="Proteomes" id="UP000823388"/>
    </source>
</evidence>
<sequence length="115" mass="12798">MNTPRAKYFDQNVIQKITSADRTKDQQGKAMFGLLPLKSSNNTCYYTTHHPFSDVPANNEPLAASYFPSILAELGGFVDQINSRTRQSQARAALAKFDAKSKKASSYMNMGQLML</sequence>
<dbReference type="EMBL" id="CM029043">
    <property type="protein sequence ID" value="KAG2611786.1"/>
    <property type="molecule type" value="Genomic_DNA"/>
</dbReference>